<evidence type="ECO:0000313" key="4">
    <source>
        <dbReference type="EMBL" id="MDJ1181894.1"/>
    </source>
</evidence>
<keyword evidence="2" id="KW-0472">Membrane</keyword>
<dbReference type="Gene3D" id="1.10.10.1770">
    <property type="entry name" value="Gun4-like"/>
    <property type="match status" value="1"/>
</dbReference>
<dbReference type="PANTHER" id="PTHR34800">
    <property type="entry name" value="TETRAPYRROLE-BINDING PROTEIN, CHLOROPLASTIC"/>
    <property type="match status" value="1"/>
</dbReference>
<sequence>MVNPQLRLAILAFPMTSYLIVGRFLLTLIDLSSYGCANLWNFAVGDRPIYDRCLKNDRGLVLAFPVAVPILAIFALISFLGCSILAGLKLLQQDSTLEQVQKWFDDEPLWAIALPAKWVMGAQGIANDLFDLLENREVALEDEEPLEPAADAIAERDSVQETLAPEMPETPSAGEEEPAPPLTDNLPEKMSDIETLLYSESGMNYERLRDRLADGDWQKANEETVNVLLQGTRREADGWLDGLNLEELDCAEFVTIDRLWMHYSGGRFGLTLQRGIYEDAGEDYQQFCDRIGWRNGDRWLAQEELDYTENAPSGHLPYLGSAIGYSLLIYKLRSCKMG</sequence>
<feature type="transmembrane region" description="Helical" evidence="2">
    <location>
        <begin position="60"/>
        <end position="88"/>
    </location>
</feature>
<evidence type="ECO:0000259" key="3">
    <source>
        <dbReference type="Pfam" id="PF05419"/>
    </source>
</evidence>
<dbReference type="Gene3D" id="1.25.40.620">
    <property type="match status" value="1"/>
</dbReference>
<dbReference type="RefSeq" id="WP_283756543.1">
    <property type="nucleotide sequence ID" value="NZ_JAQOSQ010000001.1"/>
</dbReference>
<accession>A0ABT7BTP1</accession>
<keyword evidence="2" id="KW-1133">Transmembrane helix</keyword>
<dbReference type="Proteomes" id="UP001232992">
    <property type="component" value="Unassembled WGS sequence"/>
</dbReference>
<dbReference type="CDD" id="cd16383">
    <property type="entry name" value="GUN4"/>
    <property type="match status" value="1"/>
</dbReference>
<proteinExistence type="predicted"/>
<dbReference type="PANTHER" id="PTHR34800:SF1">
    <property type="entry name" value="TETRAPYRROLE-BINDING PROTEIN, CHLOROPLASTIC"/>
    <property type="match status" value="1"/>
</dbReference>
<keyword evidence="5" id="KW-1185">Reference proteome</keyword>
<dbReference type="Pfam" id="PF05419">
    <property type="entry name" value="GUN4"/>
    <property type="match status" value="1"/>
</dbReference>
<keyword evidence="2" id="KW-0812">Transmembrane</keyword>
<name>A0ABT7BTP1_9CYAN</name>
<feature type="domain" description="GUN4-like" evidence="3">
    <location>
        <begin position="199"/>
        <end position="324"/>
    </location>
</feature>
<dbReference type="InterPro" id="IPR037215">
    <property type="entry name" value="GUN4-like_sf"/>
</dbReference>
<protein>
    <submittedName>
        <fullName evidence="4">GUN4 domain-containing protein</fullName>
    </submittedName>
</protein>
<dbReference type="InterPro" id="IPR008629">
    <property type="entry name" value="GUN4-like"/>
</dbReference>
<evidence type="ECO:0000256" key="2">
    <source>
        <dbReference type="SAM" id="Phobius"/>
    </source>
</evidence>
<dbReference type="SUPFAM" id="SSF140869">
    <property type="entry name" value="GUN4-like"/>
    <property type="match status" value="1"/>
</dbReference>
<evidence type="ECO:0000256" key="1">
    <source>
        <dbReference type="SAM" id="MobiDB-lite"/>
    </source>
</evidence>
<evidence type="ECO:0000313" key="5">
    <source>
        <dbReference type="Proteomes" id="UP001232992"/>
    </source>
</evidence>
<feature type="region of interest" description="Disordered" evidence="1">
    <location>
        <begin position="166"/>
        <end position="187"/>
    </location>
</feature>
<dbReference type="EMBL" id="JAQOSQ010000001">
    <property type="protein sequence ID" value="MDJ1181894.1"/>
    <property type="molecule type" value="Genomic_DNA"/>
</dbReference>
<reference evidence="4 5" key="1">
    <citation type="submission" date="2023-01" db="EMBL/GenBank/DDBJ databases">
        <title>Novel diversity within Roseofilum (Cyanobacteria; Desertifilaceae) from marine benthic mats with descriptions of four novel species.</title>
        <authorList>
            <person name="Wang Y."/>
            <person name="Berthold D.E."/>
            <person name="Hu J."/>
            <person name="Lefler F.W."/>
            <person name="Laughinghouse H.D. IV."/>
        </authorList>
    </citation>
    <scope>NUCLEOTIDE SEQUENCE [LARGE SCALE GENOMIC DNA]</scope>
    <source>
        <strain evidence="4 5">BLCC-M143</strain>
    </source>
</reference>
<comment type="caution">
    <text evidence="4">The sequence shown here is derived from an EMBL/GenBank/DDBJ whole genome shotgun (WGS) entry which is preliminary data.</text>
</comment>
<organism evidence="4 5">
    <name type="scientific">Roseofilum casamattae BLCC-M143</name>
    <dbReference type="NCBI Taxonomy" id="3022442"/>
    <lineage>
        <taxon>Bacteria</taxon>
        <taxon>Bacillati</taxon>
        <taxon>Cyanobacteriota</taxon>
        <taxon>Cyanophyceae</taxon>
        <taxon>Desertifilales</taxon>
        <taxon>Desertifilaceae</taxon>
        <taxon>Roseofilum</taxon>
        <taxon>Roseofilum casamattae</taxon>
    </lineage>
</organism>
<gene>
    <name evidence="4" type="ORF">PMH09_01680</name>
</gene>